<dbReference type="PANTHER" id="PTHR34487:SF1">
    <property type="entry name" value="ACYL-ACP THIOESTERASE"/>
    <property type="match status" value="1"/>
</dbReference>
<sequence length="312" mass="34928">MWFKGGYSTIVRIATVNSNMSLRGVGRIARLAQLKISVNEDGSKATVSLPGFSLDDIDRTGNVSVSRVQRLLTAVRIAAYHTPNLKTGVSFLEYDTLTSDCLTFMASTKTEVSRDLYTLVNLPELPALQAEIQLGYVGSSSLNSIALLRNKANGQVLAQNVNQVVTVDKVKRKPTPIPDWWKTKYVPVVSGNQRLIVAPLEIPDKVYDYQIHVAWSDIDGYGHTNYVCYIRYCLDSAMDAVKKNYFSKFEDDILLYHVKDMQISYRGESAAGDVLSVKAWEDESNPYHLYFDIASKGKTIFQCGMLFHEPLC</sequence>
<evidence type="ECO:0000313" key="3">
    <source>
        <dbReference type="EnsemblMetazoa" id="CapteP192399"/>
    </source>
</evidence>
<evidence type="ECO:0000313" key="4">
    <source>
        <dbReference type="Proteomes" id="UP000014760"/>
    </source>
</evidence>
<gene>
    <name evidence="2" type="ORF">CAPTEDRAFT_192399</name>
</gene>
<feature type="domain" description="Acyl-ACP thioesterase-like C-terminal" evidence="1">
    <location>
        <begin position="208"/>
        <end position="307"/>
    </location>
</feature>
<dbReference type="HOGENOM" id="CLU_065441_0_0_1"/>
<dbReference type="InterPro" id="IPR029069">
    <property type="entry name" value="HotDog_dom_sf"/>
</dbReference>
<dbReference type="Gene3D" id="3.10.129.10">
    <property type="entry name" value="Hotdog Thioesterase"/>
    <property type="match status" value="1"/>
</dbReference>
<proteinExistence type="predicted"/>
<name>R7U0T0_CAPTE</name>
<dbReference type="EMBL" id="AMQN01010995">
    <property type="status" value="NOT_ANNOTATED_CDS"/>
    <property type="molecule type" value="Genomic_DNA"/>
</dbReference>
<organism evidence="2">
    <name type="scientific">Capitella teleta</name>
    <name type="common">Polychaete worm</name>
    <dbReference type="NCBI Taxonomy" id="283909"/>
    <lineage>
        <taxon>Eukaryota</taxon>
        <taxon>Metazoa</taxon>
        <taxon>Spiralia</taxon>
        <taxon>Lophotrochozoa</taxon>
        <taxon>Annelida</taxon>
        <taxon>Polychaeta</taxon>
        <taxon>Sedentaria</taxon>
        <taxon>Scolecida</taxon>
        <taxon>Capitellidae</taxon>
        <taxon>Capitella</taxon>
    </lineage>
</organism>
<evidence type="ECO:0000259" key="1">
    <source>
        <dbReference type="Pfam" id="PF20791"/>
    </source>
</evidence>
<dbReference type="OrthoDB" id="6278306at2759"/>
<reference evidence="4" key="1">
    <citation type="submission" date="2012-12" db="EMBL/GenBank/DDBJ databases">
        <authorList>
            <person name="Hellsten U."/>
            <person name="Grimwood J."/>
            <person name="Chapman J.A."/>
            <person name="Shapiro H."/>
            <person name="Aerts A."/>
            <person name="Otillar R.P."/>
            <person name="Terry A.Y."/>
            <person name="Boore J.L."/>
            <person name="Simakov O."/>
            <person name="Marletaz F."/>
            <person name="Cho S.-J."/>
            <person name="Edsinger-Gonzales E."/>
            <person name="Havlak P."/>
            <person name="Kuo D.-H."/>
            <person name="Larsson T."/>
            <person name="Lv J."/>
            <person name="Arendt D."/>
            <person name="Savage R."/>
            <person name="Osoegawa K."/>
            <person name="de Jong P."/>
            <person name="Lindberg D.R."/>
            <person name="Seaver E.C."/>
            <person name="Weisblat D.A."/>
            <person name="Putnam N.H."/>
            <person name="Grigoriev I.V."/>
            <person name="Rokhsar D.S."/>
        </authorList>
    </citation>
    <scope>NUCLEOTIDE SEQUENCE</scope>
    <source>
        <strain evidence="4">I ESC-2004</strain>
    </source>
</reference>
<evidence type="ECO:0000313" key="2">
    <source>
        <dbReference type="EMBL" id="ELT97261.1"/>
    </source>
</evidence>
<dbReference type="EnsemblMetazoa" id="CapteT192399">
    <property type="protein sequence ID" value="CapteP192399"/>
    <property type="gene ID" value="CapteG192399"/>
</dbReference>
<reference evidence="2 4" key="2">
    <citation type="journal article" date="2013" name="Nature">
        <title>Insights into bilaterian evolution from three spiralian genomes.</title>
        <authorList>
            <person name="Simakov O."/>
            <person name="Marletaz F."/>
            <person name="Cho S.J."/>
            <person name="Edsinger-Gonzales E."/>
            <person name="Havlak P."/>
            <person name="Hellsten U."/>
            <person name="Kuo D.H."/>
            <person name="Larsson T."/>
            <person name="Lv J."/>
            <person name="Arendt D."/>
            <person name="Savage R."/>
            <person name="Osoegawa K."/>
            <person name="de Jong P."/>
            <person name="Grimwood J."/>
            <person name="Chapman J.A."/>
            <person name="Shapiro H."/>
            <person name="Aerts A."/>
            <person name="Otillar R.P."/>
            <person name="Terry A.Y."/>
            <person name="Boore J.L."/>
            <person name="Grigoriev I.V."/>
            <person name="Lindberg D.R."/>
            <person name="Seaver E.C."/>
            <person name="Weisblat D.A."/>
            <person name="Putnam N.H."/>
            <person name="Rokhsar D.S."/>
        </authorList>
    </citation>
    <scope>NUCLEOTIDE SEQUENCE</scope>
    <source>
        <strain evidence="2 4">I ESC-2004</strain>
    </source>
</reference>
<keyword evidence="4" id="KW-1185">Reference proteome</keyword>
<dbReference type="Proteomes" id="UP000014760">
    <property type="component" value="Unassembled WGS sequence"/>
</dbReference>
<dbReference type="CDD" id="cd00586">
    <property type="entry name" value="4HBT"/>
    <property type="match status" value="1"/>
</dbReference>
<reference evidence="3" key="3">
    <citation type="submission" date="2015-06" db="UniProtKB">
        <authorList>
            <consortium name="EnsemblMetazoa"/>
        </authorList>
    </citation>
    <scope>IDENTIFICATION</scope>
</reference>
<dbReference type="SUPFAM" id="SSF54637">
    <property type="entry name" value="Thioesterase/thiol ester dehydrase-isomerase"/>
    <property type="match status" value="2"/>
</dbReference>
<accession>R7U0T0</accession>
<dbReference type="OMA" id="FSINAMH"/>
<dbReference type="Pfam" id="PF20791">
    <property type="entry name" value="Acyl-ACP_TE_C"/>
    <property type="match status" value="1"/>
</dbReference>
<dbReference type="InterPro" id="IPR049427">
    <property type="entry name" value="Acyl-ACP_TE_C"/>
</dbReference>
<dbReference type="PANTHER" id="PTHR34487">
    <property type="entry name" value="ACYL-ACP THIOESTERASE"/>
    <property type="match status" value="1"/>
</dbReference>
<dbReference type="AlphaFoldDB" id="R7U0T0"/>
<dbReference type="EMBL" id="KB308622">
    <property type="protein sequence ID" value="ELT97261.1"/>
    <property type="molecule type" value="Genomic_DNA"/>
</dbReference>
<protein>
    <recommendedName>
        <fullName evidence="1">Acyl-ACP thioesterase-like C-terminal domain-containing protein</fullName>
    </recommendedName>
</protein>